<reference evidence="2 3" key="1">
    <citation type="submission" date="2016-08" db="EMBL/GenBank/DDBJ databases">
        <title>Whole genome sequence of Mesorhizobium sp. strain UASWS1009 isolated from industrial sewage.</title>
        <authorList>
            <person name="Crovadore J."/>
            <person name="Calmin G."/>
            <person name="Chablais R."/>
            <person name="Cochard B."/>
            <person name="Lefort F."/>
        </authorList>
    </citation>
    <scope>NUCLEOTIDE SEQUENCE [LARGE SCALE GENOMIC DNA]</scope>
    <source>
        <strain evidence="2 3">UASWS1009</strain>
    </source>
</reference>
<organism evidence="2 3">
    <name type="scientific">Mesorhizobium hungaricum</name>
    <dbReference type="NCBI Taxonomy" id="1566387"/>
    <lineage>
        <taxon>Bacteria</taxon>
        <taxon>Pseudomonadati</taxon>
        <taxon>Pseudomonadota</taxon>
        <taxon>Alphaproteobacteria</taxon>
        <taxon>Hyphomicrobiales</taxon>
        <taxon>Phyllobacteriaceae</taxon>
        <taxon>Mesorhizobium</taxon>
    </lineage>
</organism>
<dbReference type="OrthoDB" id="9807407at2"/>
<protein>
    <submittedName>
        <fullName evidence="2">Lactoylglutathione lyase</fullName>
    </submittedName>
</protein>
<accession>A0A1C2DGH6</accession>
<evidence type="ECO:0000313" key="2">
    <source>
        <dbReference type="EMBL" id="OCX13746.1"/>
    </source>
</evidence>
<dbReference type="InterPro" id="IPR037523">
    <property type="entry name" value="VOC_core"/>
</dbReference>
<dbReference type="InterPro" id="IPR029068">
    <property type="entry name" value="Glyas_Bleomycin-R_OHBP_Dase"/>
</dbReference>
<dbReference type="PROSITE" id="PS51819">
    <property type="entry name" value="VOC"/>
    <property type="match status" value="1"/>
</dbReference>
<keyword evidence="2" id="KW-0456">Lyase</keyword>
<dbReference type="Pfam" id="PF00903">
    <property type="entry name" value="Glyoxalase"/>
    <property type="match status" value="1"/>
</dbReference>
<dbReference type="GO" id="GO:0016829">
    <property type="term" value="F:lyase activity"/>
    <property type="evidence" value="ECO:0007669"/>
    <property type="project" value="UniProtKB-KW"/>
</dbReference>
<dbReference type="STRING" id="1566387.QV13_25490"/>
<dbReference type="Gene3D" id="3.10.180.10">
    <property type="entry name" value="2,3-Dihydroxybiphenyl 1,2-Dioxygenase, domain 1"/>
    <property type="match status" value="1"/>
</dbReference>
<dbReference type="SUPFAM" id="SSF54593">
    <property type="entry name" value="Glyoxalase/Bleomycin resistance protein/Dihydroxybiphenyl dioxygenase"/>
    <property type="match status" value="1"/>
</dbReference>
<dbReference type="EMBL" id="MDEO01000036">
    <property type="protein sequence ID" value="OCX13746.1"/>
    <property type="molecule type" value="Genomic_DNA"/>
</dbReference>
<dbReference type="RefSeq" id="WP_024924354.1">
    <property type="nucleotide sequence ID" value="NZ_MDEO01000036.1"/>
</dbReference>
<dbReference type="PANTHER" id="PTHR35006">
    <property type="entry name" value="GLYOXALASE FAMILY PROTEIN (AFU_ORTHOLOGUE AFUA_5G14830)"/>
    <property type="match status" value="1"/>
</dbReference>
<proteinExistence type="predicted"/>
<sequence>MIDHVTVAVSDLAASKLFYEKAFVPLGYQLSFGEEGVFWAFNIGDGLFEIMQAASPGPLTRVHVAFRAKSHAQVDAFYQAALAAGAADNGAPGPRPAYTPNYYAAFVIDPNGYNIEAMIDEAADAG</sequence>
<evidence type="ECO:0000259" key="1">
    <source>
        <dbReference type="PROSITE" id="PS51819"/>
    </source>
</evidence>
<dbReference type="InterPro" id="IPR004360">
    <property type="entry name" value="Glyas_Fos-R_dOase_dom"/>
</dbReference>
<comment type="caution">
    <text evidence="2">The sequence shown here is derived from an EMBL/GenBank/DDBJ whole genome shotgun (WGS) entry which is preliminary data.</text>
</comment>
<feature type="domain" description="VOC" evidence="1">
    <location>
        <begin position="1"/>
        <end position="120"/>
    </location>
</feature>
<name>A0A1C2DGH6_9HYPH</name>
<dbReference type="PANTHER" id="PTHR35006:SF2">
    <property type="entry name" value="GLYOXALASE FAMILY PROTEIN (AFU_ORTHOLOGUE AFUA_5G14830)"/>
    <property type="match status" value="1"/>
</dbReference>
<evidence type="ECO:0000313" key="3">
    <source>
        <dbReference type="Proteomes" id="UP000094412"/>
    </source>
</evidence>
<dbReference type="Proteomes" id="UP000094412">
    <property type="component" value="Unassembled WGS sequence"/>
</dbReference>
<gene>
    <name evidence="2" type="ORF">QV13_25490</name>
</gene>
<dbReference type="AlphaFoldDB" id="A0A1C2DGH6"/>
<keyword evidence="3" id="KW-1185">Reference proteome</keyword>